<protein>
    <recommendedName>
        <fullName evidence="1">N-acyl amino acid synthase FeeM catalytic core domain-containing protein</fullName>
    </recommendedName>
</protein>
<proteinExistence type="predicted"/>
<dbReference type="EMBL" id="SLXD01000013">
    <property type="protein sequence ID" value="TCP00391.1"/>
    <property type="molecule type" value="Genomic_DNA"/>
</dbReference>
<sequence>MTTDTIIVAPIGGQRTVRRPVSDGRAMPARAPSAELPERVFRIRSADSYVCRQRANSLLKDRYAWRGYHAVSLPSDQTTNRITLSATENDDTIGTITVALDSAEGLGAEDAFPAEMEALRAQNLRVCEFTKLAIDPISGSKRVLAALFHVAYIVAHRLRGYDALVMEVNPRHVRYYERMLGARVIGEERTNRFVNAPAVLLTIDFAYIRDQIEAFGGRVDLDADERSLYPYAFSPREETGIIARLMNAQTPVSPAIN</sequence>
<dbReference type="SUPFAM" id="SSF55729">
    <property type="entry name" value="Acyl-CoA N-acyltransferases (Nat)"/>
    <property type="match status" value="1"/>
</dbReference>
<dbReference type="Proteomes" id="UP000295106">
    <property type="component" value="Unassembled WGS sequence"/>
</dbReference>
<dbReference type="Pfam" id="PF21926">
    <property type="entry name" value="FeeM"/>
    <property type="match status" value="1"/>
</dbReference>
<feature type="domain" description="N-acyl amino acid synthase FeeM catalytic core" evidence="1">
    <location>
        <begin position="55"/>
        <end position="204"/>
    </location>
</feature>
<dbReference type="AlphaFoldDB" id="A0A4R2M327"/>
<name>A0A4R2M327_RUBGE</name>
<evidence type="ECO:0000259" key="1">
    <source>
        <dbReference type="Pfam" id="PF21926"/>
    </source>
</evidence>
<dbReference type="RefSeq" id="WP_132648821.1">
    <property type="nucleotide sequence ID" value="NZ_CP181386.1"/>
</dbReference>
<accession>A0A4R2M327</accession>
<dbReference type="InterPro" id="IPR016181">
    <property type="entry name" value="Acyl_CoA_acyltransferase"/>
</dbReference>
<evidence type="ECO:0000313" key="2">
    <source>
        <dbReference type="EMBL" id="TCP00391.1"/>
    </source>
</evidence>
<dbReference type="InterPro" id="IPR054597">
    <property type="entry name" value="FeeM_cat"/>
</dbReference>
<dbReference type="GeneID" id="99682927"/>
<dbReference type="Gene3D" id="3.40.630.30">
    <property type="match status" value="1"/>
</dbReference>
<evidence type="ECO:0000313" key="3">
    <source>
        <dbReference type="Proteomes" id="UP000295106"/>
    </source>
</evidence>
<comment type="caution">
    <text evidence="2">The sequence shown here is derived from an EMBL/GenBank/DDBJ whole genome shotgun (WGS) entry which is preliminary data.</text>
</comment>
<dbReference type="OrthoDB" id="9783696at2"/>
<gene>
    <name evidence="2" type="ORF">EV684_11322</name>
</gene>
<organism evidence="2 3">
    <name type="scientific">Rubrivivax gelatinosus</name>
    <name type="common">Rhodocyclus gelatinosus</name>
    <name type="synonym">Rhodopseudomonas gelatinosa</name>
    <dbReference type="NCBI Taxonomy" id="28068"/>
    <lineage>
        <taxon>Bacteria</taxon>
        <taxon>Pseudomonadati</taxon>
        <taxon>Pseudomonadota</taxon>
        <taxon>Betaproteobacteria</taxon>
        <taxon>Burkholderiales</taxon>
        <taxon>Sphaerotilaceae</taxon>
        <taxon>Rubrivivax</taxon>
    </lineage>
</organism>
<reference evidence="2 3" key="1">
    <citation type="submission" date="2019-03" db="EMBL/GenBank/DDBJ databases">
        <title>Genomic Encyclopedia of Type Strains, Phase IV (KMG-IV): sequencing the most valuable type-strain genomes for metagenomic binning, comparative biology and taxonomic classification.</title>
        <authorList>
            <person name="Goeker M."/>
        </authorList>
    </citation>
    <scope>NUCLEOTIDE SEQUENCE [LARGE SCALE GENOMIC DNA]</scope>
    <source>
        <strain evidence="2 3">DSM 1709</strain>
    </source>
</reference>